<gene>
    <name evidence="3" type="ORF">EGN73_19545</name>
</gene>
<dbReference type="AlphaFoldDB" id="A0A951J122"/>
<accession>A0A951J122</accession>
<name>A0A951J122_9BACT</name>
<dbReference type="InterPro" id="IPR025303">
    <property type="entry name" value="PdaC"/>
</dbReference>
<comment type="caution">
    <text evidence="3">The sequence shown here is derived from an EMBL/GenBank/DDBJ whole genome shotgun (WGS) entry which is preliminary data.</text>
</comment>
<reference evidence="3 4" key="1">
    <citation type="journal article" date="2020" name="Syst. Appl. Microbiol.">
        <title>Arthrospiribacter ruber gen. nov., sp. nov., a novel bacterium isolated from Arthrospira cultures.</title>
        <authorList>
            <person name="Waleron M."/>
            <person name="Misztak A."/>
            <person name="Waleron M.M."/>
            <person name="Furmaniak M."/>
            <person name="Mrozik A."/>
            <person name="Waleron K."/>
        </authorList>
    </citation>
    <scope>NUCLEOTIDE SEQUENCE [LARGE SCALE GENOMIC DNA]</scope>
    <source>
        <strain evidence="3 4">DPMB0001</strain>
    </source>
</reference>
<dbReference type="Proteomes" id="UP000727490">
    <property type="component" value="Unassembled WGS sequence"/>
</dbReference>
<feature type="domain" description="DUF3298" evidence="1">
    <location>
        <begin position="166"/>
        <end position="232"/>
    </location>
</feature>
<dbReference type="PROSITE" id="PS51257">
    <property type="entry name" value="PROKAR_LIPOPROTEIN"/>
    <property type="match status" value="1"/>
</dbReference>
<feature type="domain" description="Deacetylase PdaC" evidence="2">
    <location>
        <begin position="39"/>
        <end position="141"/>
    </location>
</feature>
<evidence type="ECO:0000259" key="2">
    <source>
        <dbReference type="Pfam" id="PF13739"/>
    </source>
</evidence>
<keyword evidence="4" id="KW-1185">Reference proteome</keyword>
<evidence type="ECO:0000259" key="1">
    <source>
        <dbReference type="Pfam" id="PF11738"/>
    </source>
</evidence>
<protein>
    <submittedName>
        <fullName evidence="3">DUF3298 domain-containing protein</fullName>
    </submittedName>
</protein>
<evidence type="ECO:0000313" key="3">
    <source>
        <dbReference type="EMBL" id="MBW3469994.1"/>
    </source>
</evidence>
<evidence type="ECO:0000313" key="4">
    <source>
        <dbReference type="Proteomes" id="UP000727490"/>
    </source>
</evidence>
<organism evidence="3 4">
    <name type="scientific">Arthrospiribacter ruber</name>
    <dbReference type="NCBI Taxonomy" id="2487934"/>
    <lineage>
        <taxon>Bacteria</taxon>
        <taxon>Pseudomonadati</taxon>
        <taxon>Bacteroidota</taxon>
        <taxon>Cytophagia</taxon>
        <taxon>Cytophagales</taxon>
        <taxon>Cyclobacteriaceae</taxon>
        <taxon>Arthrospiribacter</taxon>
    </lineage>
</organism>
<dbReference type="Pfam" id="PF11738">
    <property type="entry name" value="DUF3298"/>
    <property type="match status" value="1"/>
</dbReference>
<proteinExistence type="predicted"/>
<dbReference type="InterPro" id="IPR021729">
    <property type="entry name" value="DUF3298"/>
</dbReference>
<dbReference type="RefSeq" id="WP_219293483.1">
    <property type="nucleotide sequence ID" value="NZ_RPHB01000010.1"/>
</dbReference>
<sequence>MYRIALLCVLVLYSCQSREQFSRLAFEHKDLEKKVCSGEDCATVLLHYPFFTDGTNTAEILNEHVEQQLVMMLGYGELNTEESLSQSIQRFLDDFLEFSEEFSFSQSWEVDVNAELTFQNKEAISIRFDAYNYSGGAHPNSFRQYLNFDKPKAKLIKNEDLLKDYESMYRLGEEKFRSYHEVEESSSLEEDGRFFLNDTSGFFLPVSMGAEGDEFVLYYNPYEIGPYVLGATPLRFSLKDLDGIVNEVFLDQ</sequence>
<dbReference type="EMBL" id="RPHB01000010">
    <property type="protein sequence ID" value="MBW3469994.1"/>
    <property type="molecule type" value="Genomic_DNA"/>
</dbReference>
<dbReference type="Pfam" id="PF13739">
    <property type="entry name" value="PdaC"/>
    <property type="match status" value="1"/>
</dbReference>